<feature type="region of interest" description="Disordered" evidence="2">
    <location>
        <begin position="227"/>
        <end position="275"/>
    </location>
</feature>
<feature type="compositionally biased region" description="Basic and acidic residues" evidence="2">
    <location>
        <begin position="262"/>
        <end position="271"/>
    </location>
</feature>
<dbReference type="PANTHER" id="PTHR14096:SF59">
    <property type="entry name" value="APOLIPOPROTEIN L, 1 ISOFORM X1"/>
    <property type="match status" value="1"/>
</dbReference>
<name>A0A3B3RZD6_9TELE</name>
<reference evidence="4" key="1">
    <citation type="submission" date="2025-08" db="UniProtKB">
        <authorList>
            <consortium name="Ensembl"/>
        </authorList>
    </citation>
    <scope>IDENTIFICATION</scope>
</reference>
<feature type="compositionally biased region" description="Polar residues" evidence="2">
    <location>
        <begin position="26"/>
        <end position="49"/>
    </location>
</feature>
<dbReference type="Ensembl" id="ENSPKIT00000004532.1">
    <property type="protein sequence ID" value="ENSPKIP00000023839.1"/>
    <property type="gene ID" value="ENSPKIG00000007320.1"/>
</dbReference>
<feature type="compositionally biased region" description="Polar residues" evidence="2">
    <location>
        <begin position="227"/>
        <end position="237"/>
    </location>
</feature>
<feature type="compositionally biased region" description="Pro residues" evidence="2">
    <location>
        <begin position="197"/>
        <end position="207"/>
    </location>
</feature>
<evidence type="ECO:0000313" key="5">
    <source>
        <dbReference type="Proteomes" id="UP000261540"/>
    </source>
</evidence>
<dbReference type="PANTHER" id="PTHR14096">
    <property type="entry name" value="APOLIPOPROTEIN L"/>
    <property type="match status" value="1"/>
</dbReference>
<keyword evidence="3" id="KW-1133">Transmembrane helix</keyword>
<keyword evidence="3" id="KW-0472">Membrane</keyword>
<accession>A0A3B3RZD6</accession>
<evidence type="ECO:0000256" key="2">
    <source>
        <dbReference type="SAM" id="MobiDB-lite"/>
    </source>
</evidence>
<dbReference type="InterPro" id="IPR008405">
    <property type="entry name" value="ApoL"/>
</dbReference>
<feature type="region of interest" description="Disordered" evidence="2">
    <location>
        <begin position="134"/>
        <end position="210"/>
    </location>
</feature>
<keyword evidence="3" id="KW-0812">Transmembrane</keyword>
<dbReference type="Proteomes" id="UP000261540">
    <property type="component" value="Unplaced"/>
</dbReference>
<feature type="region of interest" description="Disordered" evidence="2">
    <location>
        <begin position="1"/>
        <end position="117"/>
    </location>
</feature>
<evidence type="ECO:0000256" key="3">
    <source>
        <dbReference type="SAM" id="Phobius"/>
    </source>
</evidence>
<feature type="compositionally biased region" description="Pro residues" evidence="2">
    <location>
        <begin position="145"/>
        <end position="163"/>
    </location>
</feature>
<comment type="similarity">
    <text evidence="1">Belongs to the apolipoprotein L family.</text>
</comment>
<dbReference type="GO" id="GO:0006869">
    <property type="term" value="P:lipid transport"/>
    <property type="evidence" value="ECO:0007669"/>
    <property type="project" value="InterPro"/>
</dbReference>
<dbReference type="AlphaFoldDB" id="A0A3B3RZD6"/>
<feature type="transmembrane region" description="Helical" evidence="3">
    <location>
        <begin position="382"/>
        <end position="405"/>
    </location>
</feature>
<protein>
    <submittedName>
        <fullName evidence="4">Uncharacterized protein</fullName>
    </submittedName>
</protein>
<proteinExistence type="inferred from homology"/>
<dbReference type="GO" id="GO:0016020">
    <property type="term" value="C:membrane"/>
    <property type="evidence" value="ECO:0007669"/>
    <property type="project" value="TreeGrafter"/>
</dbReference>
<feature type="transmembrane region" description="Helical" evidence="3">
    <location>
        <begin position="353"/>
        <end position="376"/>
    </location>
</feature>
<keyword evidence="5" id="KW-1185">Reference proteome</keyword>
<dbReference type="GeneTree" id="ENSGT01030000234599"/>
<organism evidence="4 5">
    <name type="scientific">Paramormyrops kingsleyae</name>
    <dbReference type="NCBI Taxonomy" id="1676925"/>
    <lineage>
        <taxon>Eukaryota</taxon>
        <taxon>Metazoa</taxon>
        <taxon>Chordata</taxon>
        <taxon>Craniata</taxon>
        <taxon>Vertebrata</taxon>
        <taxon>Euteleostomi</taxon>
        <taxon>Actinopterygii</taxon>
        <taxon>Neopterygii</taxon>
        <taxon>Teleostei</taxon>
        <taxon>Osteoglossocephala</taxon>
        <taxon>Osteoglossomorpha</taxon>
        <taxon>Osteoglossiformes</taxon>
        <taxon>Mormyridae</taxon>
        <taxon>Paramormyrops</taxon>
    </lineage>
</organism>
<evidence type="ECO:0000256" key="1">
    <source>
        <dbReference type="ARBA" id="ARBA00010090"/>
    </source>
</evidence>
<reference evidence="4" key="2">
    <citation type="submission" date="2025-09" db="UniProtKB">
        <authorList>
            <consortium name="Ensembl"/>
        </authorList>
    </citation>
    <scope>IDENTIFICATION</scope>
</reference>
<dbReference type="GO" id="GO:0005576">
    <property type="term" value="C:extracellular region"/>
    <property type="evidence" value="ECO:0007669"/>
    <property type="project" value="InterPro"/>
</dbReference>
<evidence type="ECO:0000313" key="4">
    <source>
        <dbReference type="Ensembl" id="ENSPKIP00000023839.1"/>
    </source>
</evidence>
<sequence>MTSPPPLFPRTIFLKGPNQPPHTKQDSAVGSDTQGPTDVENSQTSQIHRSQLRDSKKPLPPLPGVASRSGTSFDDSKLTVSPDRATEADKDTEVTDTKGSQELHWKTLPAPPTCTSQSEHIYEEPHFITNSQQMQEDSMVMVSPRLPPPVPPKPLQPLQPPISGPCAAFDPQCSHDDEAGAETSLKFPKSGSLPRPARQPPPLPQKPVYPLECGQTPVYLDILSNNTLQDEGSSSGSFHKPLPPLPKTRPPSLNRNTPGSQDARDRQRSQETDELAEWWSSVQPWGAVSLEHGAGEEDETEIFHMKVNRIQRGIEFFLHLLRKHSGAFGDHITQLNAVADKFDKSSKSLKVRAITGGTTGALGGVATVTGIVLAPLTMGTSLVVTAMGVGAIAAGGVTGASAAILNKRWNSTGRKTVEKIVDEYRAEVKDIDQSLEFVAMGVSELEKHDVSRLMCDGDSLVVPREVQLAVHNLSFIQAATRSSGILQGFAQHMDGCFPEEESQKSKKDSSNKYSTSVRELAQQLQNGLDDLNSLKEIFSTAEL</sequence>
<feature type="compositionally biased region" description="Basic and acidic residues" evidence="2">
    <location>
        <begin position="84"/>
        <end position="105"/>
    </location>
</feature>
<dbReference type="Pfam" id="PF05461">
    <property type="entry name" value="ApoL"/>
    <property type="match status" value="1"/>
</dbReference>
<dbReference type="GO" id="GO:0008289">
    <property type="term" value="F:lipid binding"/>
    <property type="evidence" value="ECO:0007669"/>
    <property type="project" value="InterPro"/>
</dbReference>
<dbReference type="GO" id="GO:0042157">
    <property type="term" value="P:lipoprotein metabolic process"/>
    <property type="evidence" value="ECO:0007669"/>
    <property type="project" value="InterPro"/>
</dbReference>